<dbReference type="InterPro" id="IPR042001">
    <property type="entry name" value="Sortase_F"/>
</dbReference>
<dbReference type="RefSeq" id="WP_344140238.1">
    <property type="nucleotide sequence ID" value="NZ_BAAAQI010000001.1"/>
</dbReference>
<evidence type="ECO:0008006" key="3">
    <source>
        <dbReference type="Google" id="ProtNLM"/>
    </source>
</evidence>
<gene>
    <name evidence="1" type="ORF">ACFPCZ_07510</name>
</gene>
<comment type="caution">
    <text evidence="1">The sequence shown here is derived from an EMBL/GenBank/DDBJ whole genome shotgun (WGS) entry which is preliminary data.</text>
</comment>
<evidence type="ECO:0000313" key="2">
    <source>
        <dbReference type="Proteomes" id="UP001595858"/>
    </source>
</evidence>
<keyword evidence="2" id="KW-1185">Reference proteome</keyword>
<dbReference type="Proteomes" id="UP001595858">
    <property type="component" value="Unassembled WGS sequence"/>
</dbReference>
<dbReference type="CDD" id="cd05829">
    <property type="entry name" value="Sortase_F"/>
    <property type="match status" value="1"/>
</dbReference>
<proteinExistence type="predicted"/>
<evidence type="ECO:0000313" key="1">
    <source>
        <dbReference type="EMBL" id="MFC4866473.1"/>
    </source>
</evidence>
<accession>A0ABV9SGT6</accession>
<organism evidence="1 2">
    <name type="scientific">Streptomonospora arabica</name>
    <dbReference type="NCBI Taxonomy" id="412417"/>
    <lineage>
        <taxon>Bacteria</taxon>
        <taxon>Bacillati</taxon>
        <taxon>Actinomycetota</taxon>
        <taxon>Actinomycetes</taxon>
        <taxon>Streptosporangiales</taxon>
        <taxon>Nocardiopsidaceae</taxon>
        <taxon>Streptomonospora</taxon>
    </lineage>
</organism>
<protein>
    <recommendedName>
        <fullName evidence="3">Class F sortase</fullName>
    </recommendedName>
</protein>
<name>A0ABV9SGT6_9ACTN</name>
<reference evidence="2" key="1">
    <citation type="journal article" date="2019" name="Int. J. Syst. Evol. Microbiol.">
        <title>The Global Catalogue of Microorganisms (GCM) 10K type strain sequencing project: providing services to taxonomists for standard genome sequencing and annotation.</title>
        <authorList>
            <consortium name="The Broad Institute Genomics Platform"/>
            <consortium name="The Broad Institute Genome Sequencing Center for Infectious Disease"/>
            <person name="Wu L."/>
            <person name="Ma J."/>
        </authorList>
    </citation>
    <scope>NUCLEOTIDE SEQUENCE [LARGE SCALE GENOMIC DNA]</scope>
    <source>
        <strain evidence="2">CGMCC 4.7304</strain>
    </source>
</reference>
<dbReference type="EMBL" id="JBHSIY010000006">
    <property type="protein sequence ID" value="MFC4866473.1"/>
    <property type="molecule type" value="Genomic_DNA"/>
</dbReference>
<sequence>MLHDKDGFPTRRVYEGEPGRAELRLITCGGAFDGAGGRYTANVVVYARLVG</sequence>